<dbReference type="EMBL" id="CP054539">
    <property type="protein sequence ID" value="QSL65818.1"/>
    <property type="molecule type" value="Genomic_DNA"/>
</dbReference>
<dbReference type="Pfam" id="PF03985">
    <property type="entry name" value="Paf1"/>
    <property type="match status" value="1"/>
</dbReference>
<protein>
    <submittedName>
        <fullName evidence="4">Uncharacterized protein</fullName>
    </submittedName>
</protein>
<name>A0A899G3B5_9ASCO</name>
<dbReference type="GO" id="GO:0003682">
    <property type="term" value="F:chromatin binding"/>
    <property type="evidence" value="ECO:0007669"/>
    <property type="project" value="TreeGrafter"/>
</dbReference>
<dbReference type="GO" id="GO:0000993">
    <property type="term" value="F:RNA polymerase II complex binding"/>
    <property type="evidence" value="ECO:0007669"/>
    <property type="project" value="TreeGrafter"/>
</dbReference>
<keyword evidence="5" id="KW-1185">Reference proteome</keyword>
<evidence type="ECO:0000256" key="3">
    <source>
        <dbReference type="ARBA" id="ARBA00023242"/>
    </source>
</evidence>
<dbReference type="PANTHER" id="PTHR23188:SF12">
    <property type="entry name" value="RNA POLYMERASE II-ASSOCIATED FACTOR 1 HOMOLOG"/>
    <property type="match status" value="1"/>
</dbReference>
<dbReference type="Proteomes" id="UP000663699">
    <property type="component" value="Chromosome 8"/>
</dbReference>
<organism evidence="4 5">
    <name type="scientific">Pneumocystis wakefieldiae</name>
    <dbReference type="NCBI Taxonomy" id="38082"/>
    <lineage>
        <taxon>Eukaryota</taxon>
        <taxon>Fungi</taxon>
        <taxon>Dikarya</taxon>
        <taxon>Ascomycota</taxon>
        <taxon>Taphrinomycotina</taxon>
        <taxon>Pneumocystomycetes</taxon>
        <taxon>Pneumocystaceae</taxon>
        <taxon>Pneumocystis</taxon>
    </lineage>
</organism>
<sequence length="374" mass="43283">MASRRQDYIFRVRYQNKLPLPPFFPKMLNIPIPMNNYTKTSYLSSLIQEQPINVELDPELGIPLDLSMISSVFEGIYDHMHGDPKGAELDPKDVELLKEISSMPQRNSAGVSFLRRTEYISSESAKIAMKPKNFDSRFAKSADLTDEKLEDPEKQVMAIEATFKEASKDLLSFRHPHKKNLTVVESFPIFPDISISDQQFLLMKFTTDPEQKNISSEVSHLALFMPVSGRGEEWLAYYLPEQESYNELKKTLKDQNSEMNKTPFIYNHFHDYDTTMHINSTPLDEIALVFRNDPETALQSAFYSPIYAKSTLKRRRSRIPNGMIKNINVSNIELKLRPLNEEESKEKKKHCSTFDVRHCVNDDELKEEKDINTT</sequence>
<dbReference type="PANTHER" id="PTHR23188">
    <property type="entry name" value="RNA POLYMERASE II-ASSOCIATED FACTOR 1 HOMOLOG"/>
    <property type="match status" value="1"/>
</dbReference>
<comment type="subcellular location">
    <subcellularLocation>
        <location evidence="1">Nucleus</location>
    </subcellularLocation>
</comment>
<dbReference type="GO" id="GO:0016593">
    <property type="term" value="C:Cdc73/Paf1 complex"/>
    <property type="evidence" value="ECO:0007669"/>
    <property type="project" value="InterPro"/>
</dbReference>
<gene>
    <name evidence="4" type="ORF">MERGE_000096</name>
</gene>
<dbReference type="GO" id="GO:0006368">
    <property type="term" value="P:transcription elongation by RNA polymerase II"/>
    <property type="evidence" value="ECO:0007669"/>
    <property type="project" value="InterPro"/>
</dbReference>
<dbReference type="OrthoDB" id="10260285at2759"/>
<comment type="similarity">
    <text evidence="2">Belongs to the PAF1 family.</text>
</comment>
<keyword evidence="3" id="KW-0539">Nucleus</keyword>
<accession>A0A899G3B5</accession>
<evidence type="ECO:0000313" key="4">
    <source>
        <dbReference type="EMBL" id="QSL65818.1"/>
    </source>
</evidence>
<dbReference type="InterPro" id="IPR007133">
    <property type="entry name" value="RNA_pol_II-assoc_Paf1"/>
</dbReference>
<dbReference type="AlphaFoldDB" id="A0A899G3B5"/>
<reference evidence="4" key="1">
    <citation type="submission" date="2020-06" db="EMBL/GenBank/DDBJ databases">
        <title>Genomes of multiple members of Pneumocystis genus reveal paths to human pathogen Pneumocystis jirovecii.</title>
        <authorList>
            <person name="Cisse O.H."/>
            <person name="Ma L."/>
            <person name="Dekker J."/>
            <person name="Khil P."/>
            <person name="Jo J."/>
            <person name="Brenchley J."/>
            <person name="Blair R."/>
            <person name="Pahar B."/>
            <person name="Chabe M."/>
            <person name="Van Rompay K.A."/>
            <person name="Keesler R."/>
            <person name="Sukura A."/>
            <person name="Hirsch V."/>
            <person name="Kutty G."/>
            <person name="Liu Y."/>
            <person name="Peng L."/>
            <person name="Chen J."/>
            <person name="Song J."/>
            <person name="Weissenbacher-Lang C."/>
            <person name="Xu J."/>
            <person name="Upham N.S."/>
            <person name="Stajich J.E."/>
            <person name="Cuomo C.A."/>
            <person name="Cushion M.T."/>
            <person name="Kovacs J.A."/>
        </authorList>
    </citation>
    <scope>NUCLEOTIDE SEQUENCE</scope>
    <source>
        <strain evidence="4">2A</strain>
    </source>
</reference>
<evidence type="ECO:0000256" key="2">
    <source>
        <dbReference type="ARBA" id="ARBA00007560"/>
    </source>
</evidence>
<evidence type="ECO:0000313" key="5">
    <source>
        <dbReference type="Proteomes" id="UP000663699"/>
    </source>
</evidence>
<evidence type="ECO:0000256" key="1">
    <source>
        <dbReference type="ARBA" id="ARBA00004123"/>
    </source>
</evidence>
<proteinExistence type="inferred from homology"/>